<dbReference type="Proteomes" id="UP000310532">
    <property type="component" value="Unassembled WGS sequence"/>
</dbReference>
<organism evidence="1 2">
    <name type="scientific">Bacteroides muris</name>
    <name type="common">ex Afrizal et al. 2022</name>
    <dbReference type="NCBI Taxonomy" id="2516960"/>
    <lineage>
        <taxon>Bacteria</taxon>
        <taxon>Pseudomonadati</taxon>
        <taxon>Bacteroidota</taxon>
        <taxon>Bacteroidia</taxon>
        <taxon>Bacteroidales</taxon>
        <taxon>Bacteroidaceae</taxon>
        <taxon>Bacteroides</taxon>
    </lineage>
</organism>
<keyword evidence="2" id="KW-1185">Reference proteome</keyword>
<protein>
    <submittedName>
        <fullName evidence="1">Uncharacterized protein</fullName>
    </submittedName>
</protein>
<evidence type="ECO:0000313" key="1">
    <source>
        <dbReference type="EMBL" id="TGY09053.1"/>
    </source>
</evidence>
<dbReference type="AlphaFoldDB" id="A0A4S2B5D3"/>
<evidence type="ECO:0000313" key="2">
    <source>
        <dbReference type="Proteomes" id="UP000310532"/>
    </source>
</evidence>
<reference evidence="1 2" key="1">
    <citation type="submission" date="2019-04" db="EMBL/GenBank/DDBJ databases">
        <title>Microbes associate with the intestines of laboratory mice.</title>
        <authorList>
            <person name="Navarre W."/>
            <person name="Wong E."/>
            <person name="Huang K."/>
            <person name="Tropini C."/>
            <person name="Ng K."/>
            <person name="Yu B."/>
        </authorList>
    </citation>
    <scope>NUCLEOTIDE SEQUENCE [LARGE SCALE GENOMIC DNA]</scope>
    <source>
        <strain evidence="1 2">NM69_E16B</strain>
    </source>
</reference>
<sequence>MLIAATATETHVESVDLDAVWKDSYKYVIAMPANPKLKTYNKLQTMLLNPEYTKDNTLVFCLGGNLSLTKEACDGRVPVYTFLFLGNKDSGIKFYSIEKLKNADYDYRLIPKEID</sequence>
<name>A0A4S2B5D3_9BACE</name>
<comment type="caution">
    <text evidence="1">The sequence shown here is derived from an EMBL/GenBank/DDBJ whole genome shotgun (WGS) entry which is preliminary data.</text>
</comment>
<proteinExistence type="predicted"/>
<dbReference type="EMBL" id="SRYZ01000003">
    <property type="protein sequence ID" value="TGY09053.1"/>
    <property type="molecule type" value="Genomic_DNA"/>
</dbReference>
<accession>A0A4S2B5D3</accession>
<dbReference type="RefSeq" id="WP_136008994.1">
    <property type="nucleotide sequence ID" value="NZ_SRYZ01000003.1"/>
</dbReference>
<gene>
    <name evidence="1" type="ORF">E5355_02155</name>
</gene>